<evidence type="ECO:0000313" key="2">
    <source>
        <dbReference type="Proteomes" id="UP000708208"/>
    </source>
</evidence>
<protein>
    <submittedName>
        <fullName evidence="1">Uncharacterized protein</fullName>
    </submittedName>
</protein>
<comment type="caution">
    <text evidence="1">The sequence shown here is derived from an EMBL/GenBank/DDBJ whole genome shotgun (WGS) entry which is preliminary data.</text>
</comment>
<keyword evidence="2" id="KW-1185">Reference proteome</keyword>
<evidence type="ECO:0000313" key="1">
    <source>
        <dbReference type="EMBL" id="CAG7680115.1"/>
    </source>
</evidence>
<accession>A0A8J2J8T2</accession>
<feature type="non-terminal residue" evidence="1">
    <location>
        <position position="1"/>
    </location>
</feature>
<reference evidence="1" key="1">
    <citation type="submission" date="2021-06" db="EMBL/GenBank/DDBJ databases">
        <authorList>
            <person name="Hodson N. C."/>
            <person name="Mongue J. A."/>
            <person name="Jaron S. K."/>
        </authorList>
    </citation>
    <scope>NUCLEOTIDE SEQUENCE</scope>
</reference>
<dbReference type="EMBL" id="CAJVCH010015752">
    <property type="protein sequence ID" value="CAG7680115.1"/>
    <property type="molecule type" value="Genomic_DNA"/>
</dbReference>
<organism evidence="1 2">
    <name type="scientific">Allacma fusca</name>
    <dbReference type="NCBI Taxonomy" id="39272"/>
    <lineage>
        <taxon>Eukaryota</taxon>
        <taxon>Metazoa</taxon>
        <taxon>Ecdysozoa</taxon>
        <taxon>Arthropoda</taxon>
        <taxon>Hexapoda</taxon>
        <taxon>Collembola</taxon>
        <taxon>Symphypleona</taxon>
        <taxon>Sminthuridae</taxon>
        <taxon>Allacma</taxon>
    </lineage>
</organism>
<proteinExistence type="predicted"/>
<dbReference type="Proteomes" id="UP000708208">
    <property type="component" value="Unassembled WGS sequence"/>
</dbReference>
<sequence>PSATDTLRLARSVLQSDECVERLSCELARFGKSYAPGEWIERKLEDTSNKFLHRISRSIRTARSGNCGQYRCPNFTLPLQRLQKFL</sequence>
<feature type="non-terminal residue" evidence="1">
    <location>
        <position position="86"/>
    </location>
</feature>
<gene>
    <name evidence="1" type="ORF">AFUS01_LOCUS2725</name>
</gene>
<name>A0A8J2J8T2_9HEXA</name>
<dbReference type="AlphaFoldDB" id="A0A8J2J8T2"/>